<keyword evidence="5 12" id="KW-0378">Hydrolase</keyword>
<dbReference type="GO" id="GO:0008233">
    <property type="term" value="F:peptidase activity"/>
    <property type="evidence" value="ECO:0007669"/>
    <property type="project" value="UniProtKB-KW"/>
</dbReference>
<organism evidence="12 13">
    <name type="scientific">Halosimplex pelagicum</name>
    <dbReference type="NCBI Taxonomy" id="869886"/>
    <lineage>
        <taxon>Archaea</taxon>
        <taxon>Methanobacteriati</taxon>
        <taxon>Methanobacteriota</taxon>
        <taxon>Stenosarchaea group</taxon>
        <taxon>Halobacteria</taxon>
        <taxon>Halobacteriales</taxon>
        <taxon>Haloarculaceae</taxon>
        <taxon>Halosimplex</taxon>
    </lineage>
</organism>
<keyword evidence="6 11" id="KW-1133">Transmembrane helix</keyword>
<proteinExistence type="predicted"/>
<dbReference type="NCBIfam" id="TIGR04125">
    <property type="entry name" value="exosort_PGF_TRM"/>
    <property type="match status" value="1"/>
</dbReference>
<feature type="transmembrane region" description="Helical" evidence="11">
    <location>
        <begin position="18"/>
        <end position="35"/>
    </location>
</feature>
<dbReference type="EC" id="3.4.22.-" evidence="12"/>
<dbReference type="InterPro" id="IPR026392">
    <property type="entry name" value="Exo/Archaeosortase_dom"/>
</dbReference>
<evidence type="ECO:0000256" key="1">
    <source>
        <dbReference type="ARBA" id="ARBA00004651"/>
    </source>
</evidence>
<keyword evidence="7 11" id="KW-0472">Membrane</keyword>
<dbReference type="GO" id="GO:0005886">
    <property type="term" value="C:plasma membrane"/>
    <property type="evidence" value="ECO:0007669"/>
    <property type="project" value="UniProtKB-SubCell"/>
</dbReference>
<name>A0A7D5PC68_9EURY</name>
<dbReference type="InterPro" id="IPR014522">
    <property type="entry name" value="ArtA"/>
</dbReference>
<feature type="site" description="Transition state stabilizer" evidence="9">
    <location>
        <position position="275"/>
    </location>
</feature>
<feature type="active site" description="Proton donor" evidence="8">
    <location>
        <position position="236"/>
    </location>
</feature>
<dbReference type="NCBIfam" id="TIGR04178">
    <property type="entry name" value="exo_archaeo"/>
    <property type="match status" value="1"/>
</dbReference>
<keyword evidence="4 11" id="KW-0812">Transmembrane</keyword>
<feature type="transmembrane region" description="Helical" evidence="11">
    <location>
        <begin position="98"/>
        <end position="115"/>
    </location>
</feature>
<evidence type="ECO:0000256" key="3">
    <source>
        <dbReference type="ARBA" id="ARBA00022670"/>
    </source>
</evidence>
<feature type="transmembrane region" description="Helical" evidence="11">
    <location>
        <begin position="71"/>
        <end position="91"/>
    </location>
</feature>
<feature type="transmembrane region" description="Helical" evidence="11">
    <location>
        <begin position="47"/>
        <end position="65"/>
    </location>
</feature>
<dbReference type="KEGG" id="hpel:HZS54_15385"/>
<dbReference type="GeneID" id="56084000"/>
<dbReference type="PIRSF" id="PIRSF025737">
    <property type="entry name" value="Cyco1"/>
    <property type="match status" value="1"/>
</dbReference>
<evidence type="ECO:0000256" key="10">
    <source>
        <dbReference type="SAM" id="MobiDB-lite"/>
    </source>
</evidence>
<reference evidence="12 13" key="1">
    <citation type="submission" date="2020-07" db="EMBL/GenBank/DDBJ databases">
        <title>Halosimplex litoreum sp. nov. and Halosimplex rubrum sp. nov., isolated from different salt environments.</title>
        <authorList>
            <person name="Cui H."/>
        </authorList>
    </citation>
    <scope>NUCLEOTIDE SEQUENCE [LARGE SCALE GENOMIC DNA]</scope>
    <source>
        <strain evidence="12 13">R2</strain>
    </source>
</reference>
<dbReference type="EMBL" id="CP058909">
    <property type="protein sequence ID" value="QLH82925.1"/>
    <property type="molecule type" value="Genomic_DNA"/>
</dbReference>
<dbReference type="AlphaFoldDB" id="A0A7D5PC68"/>
<keyword evidence="13" id="KW-1185">Reference proteome</keyword>
<evidence type="ECO:0000256" key="5">
    <source>
        <dbReference type="ARBA" id="ARBA00022801"/>
    </source>
</evidence>
<dbReference type="InterPro" id="IPR019127">
    <property type="entry name" value="Exosortase"/>
</dbReference>
<evidence type="ECO:0000313" key="12">
    <source>
        <dbReference type="EMBL" id="QLH82925.1"/>
    </source>
</evidence>
<evidence type="ECO:0000256" key="4">
    <source>
        <dbReference type="ARBA" id="ARBA00022692"/>
    </source>
</evidence>
<dbReference type="OrthoDB" id="200496at2157"/>
<dbReference type="GO" id="GO:0006508">
    <property type="term" value="P:proteolysis"/>
    <property type="evidence" value="ECO:0007669"/>
    <property type="project" value="UniProtKB-KW"/>
</dbReference>
<protein>
    <submittedName>
        <fullName evidence="12">Archaeosortase A</fullName>
        <ecNumber evidence="12">3.4.22.-</ecNumber>
    </submittedName>
</protein>
<evidence type="ECO:0000256" key="9">
    <source>
        <dbReference type="PIRSR" id="PIRSR025737-2"/>
    </source>
</evidence>
<evidence type="ECO:0000256" key="2">
    <source>
        <dbReference type="ARBA" id="ARBA00022475"/>
    </source>
</evidence>
<feature type="region of interest" description="Disordered" evidence="10">
    <location>
        <begin position="325"/>
        <end position="349"/>
    </location>
</feature>
<accession>A0A7D5PC68</accession>
<evidence type="ECO:0000256" key="6">
    <source>
        <dbReference type="ARBA" id="ARBA00022989"/>
    </source>
</evidence>
<evidence type="ECO:0000256" key="8">
    <source>
        <dbReference type="PIRSR" id="PIRSR025737-1"/>
    </source>
</evidence>
<dbReference type="RefSeq" id="WP_179917987.1">
    <property type="nucleotide sequence ID" value="NZ_CP058909.1"/>
</dbReference>
<feature type="transmembrane region" description="Helical" evidence="11">
    <location>
        <begin position="187"/>
        <end position="210"/>
    </location>
</feature>
<feature type="active site" description="Acyl-thioester intermediate" evidence="8">
    <location>
        <position position="195"/>
    </location>
</feature>
<sequence length="349" mass="37823">MLDTVLSGLDWATRFSDPLAWLVLAAFLATTALELTDRRERARQAGVAAWALFGVFWFSLIYHFAFVQKSVIEGAGTLVAVPASFYVGYLLWSGRDSLFVLSRAVLLMGVVFFPFESVPVLRQFLVETVTDQTALLISLIGSDPQLVTGYEAVVDGQSVVAYDGYIVGEKEHLYHNTFVFADGESPIFYTIIIACTGIGSMAIFAGLIAAVEAPLRRKLRAFAVSIPVIYALNLGRNVMIAVGFGEQRFHLFPELITSVFGLSDPRQVSYIVIDRIVAQSLSVVALVGVTYLVVRELPEVLTVVEDLLFVVTGTEYDLRTALDVPSASVDGDPEAGSEAGGSAGTRSDD</sequence>
<gene>
    <name evidence="12" type="primary">artA</name>
    <name evidence="12" type="ORF">HZS54_15385</name>
</gene>
<keyword evidence="3" id="KW-0645">Protease</keyword>
<dbReference type="Proteomes" id="UP000509346">
    <property type="component" value="Chromosome"/>
</dbReference>
<comment type="subcellular location">
    <subcellularLocation>
        <location evidence="1">Cell membrane</location>
        <topology evidence="1">Multi-pass membrane protein</topology>
    </subcellularLocation>
</comment>
<dbReference type="Pfam" id="PF09721">
    <property type="entry name" value="Exosortase_EpsH"/>
    <property type="match status" value="1"/>
</dbReference>
<keyword evidence="2" id="KW-1003">Cell membrane</keyword>
<evidence type="ECO:0000256" key="7">
    <source>
        <dbReference type="ARBA" id="ARBA00023136"/>
    </source>
</evidence>
<feature type="transmembrane region" description="Helical" evidence="11">
    <location>
        <begin position="222"/>
        <end position="244"/>
    </location>
</feature>
<evidence type="ECO:0000256" key="11">
    <source>
        <dbReference type="SAM" id="Phobius"/>
    </source>
</evidence>
<evidence type="ECO:0000313" key="13">
    <source>
        <dbReference type="Proteomes" id="UP000509346"/>
    </source>
</evidence>